<organism evidence="1 2">
    <name type="scientific">Trifolium pratense</name>
    <name type="common">Red clover</name>
    <dbReference type="NCBI Taxonomy" id="57577"/>
    <lineage>
        <taxon>Eukaryota</taxon>
        <taxon>Viridiplantae</taxon>
        <taxon>Streptophyta</taxon>
        <taxon>Embryophyta</taxon>
        <taxon>Tracheophyta</taxon>
        <taxon>Spermatophyta</taxon>
        <taxon>Magnoliopsida</taxon>
        <taxon>eudicotyledons</taxon>
        <taxon>Gunneridae</taxon>
        <taxon>Pentapetalae</taxon>
        <taxon>rosids</taxon>
        <taxon>fabids</taxon>
        <taxon>Fabales</taxon>
        <taxon>Fabaceae</taxon>
        <taxon>Papilionoideae</taxon>
        <taxon>50 kb inversion clade</taxon>
        <taxon>NPAAA clade</taxon>
        <taxon>Hologalegina</taxon>
        <taxon>IRL clade</taxon>
        <taxon>Trifolieae</taxon>
        <taxon>Trifolium</taxon>
    </lineage>
</organism>
<accession>A0ACB0JIS4</accession>
<name>A0ACB0JIS4_TRIPR</name>
<reference evidence="1" key="1">
    <citation type="submission" date="2023-10" db="EMBL/GenBank/DDBJ databases">
        <authorList>
            <person name="Rodriguez Cubillos JULIANA M."/>
            <person name="De Vega J."/>
        </authorList>
    </citation>
    <scope>NUCLEOTIDE SEQUENCE</scope>
</reference>
<proteinExistence type="predicted"/>
<protein>
    <submittedName>
        <fullName evidence="1">Uncharacterized protein</fullName>
    </submittedName>
</protein>
<evidence type="ECO:0000313" key="2">
    <source>
        <dbReference type="Proteomes" id="UP001177021"/>
    </source>
</evidence>
<sequence length="174" mass="19567">MMLLMVFCDYIENCIKVLTFKNKKLLSILSFEVDAVRKVPKIAIPALCHGRRCGLASVTPILWASLNAADSLLPPRKVLLRDPTDEHVVPVVEELQRRLPKLSDIRQQQGDGKEYFGGQQDAEAAENESPFEFRALEVALEAICSYLVARTTELEMAAYPALYELTSKETRNGR</sequence>
<keyword evidence="2" id="KW-1185">Reference proteome</keyword>
<evidence type="ECO:0000313" key="1">
    <source>
        <dbReference type="EMBL" id="CAJ2644734.1"/>
    </source>
</evidence>
<dbReference type="EMBL" id="CASHSV030000044">
    <property type="protein sequence ID" value="CAJ2644734.1"/>
    <property type="molecule type" value="Genomic_DNA"/>
</dbReference>
<gene>
    <name evidence="1" type="ORF">MILVUS5_LOCUS13700</name>
</gene>
<dbReference type="Proteomes" id="UP001177021">
    <property type="component" value="Unassembled WGS sequence"/>
</dbReference>
<comment type="caution">
    <text evidence="1">The sequence shown here is derived from an EMBL/GenBank/DDBJ whole genome shotgun (WGS) entry which is preliminary data.</text>
</comment>